<protein>
    <submittedName>
        <fullName evidence="2">Uncharacterized protein</fullName>
    </submittedName>
</protein>
<dbReference type="Proteomes" id="UP001642464">
    <property type="component" value="Unassembled WGS sequence"/>
</dbReference>
<organism evidence="2 3">
    <name type="scientific">Durusdinium trenchii</name>
    <dbReference type="NCBI Taxonomy" id="1381693"/>
    <lineage>
        <taxon>Eukaryota</taxon>
        <taxon>Sar</taxon>
        <taxon>Alveolata</taxon>
        <taxon>Dinophyceae</taxon>
        <taxon>Suessiales</taxon>
        <taxon>Symbiodiniaceae</taxon>
        <taxon>Durusdinium</taxon>
    </lineage>
</organism>
<gene>
    <name evidence="2" type="ORF">SCF082_LOCUS30866</name>
</gene>
<comment type="caution">
    <text evidence="2">The sequence shown here is derived from an EMBL/GenBank/DDBJ whole genome shotgun (WGS) entry which is preliminary data.</text>
</comment>
<feature type="non-terminal residue" evidence="2">
    <location>
        <position position="1"/>
    </location>
</feature>
<feature type="compositionally biased region" description="Basic and acidic residues" evidence="1">
    <location>
        <begin position="45"/>
        <end position="58"/>
    </location>
</feature>
<evidence type="ECO:0000313" key="3">
    <source>
        <dbReference type="Proteomes" id="UP001642464"/>
    </source>
</evidence>
<keyword evidence="3" id="KW-1185">Reference proteome</keyword>
<evidence type="ECO:0000256" key="1">
    <source>
        <dbReference type="SAM" id="MobiDB-lite"/>
    </source>
</evidence>
<feature type="region of interest" description="Disordered" evidence="1">
    <location>
        <begin position="15"/>
        <end position="62"/>
    </location>
</feature>
<dbReference type="EMBL" id="CAXAMM010025769">
    <property type="protein sequence ID" value="CAK9057565.1"/>
    <property type="molecule type" value="Genomic_DNA"/>
</dbReference>
<accession>A0ABP0N190</accession>
<sequence length="147" mass="15642">RQVRTWRCPRRAVFTAEVGKTGAPTPPLAPAEPEPPRGQDWAAKLQEDPKESRGDQGREIPAVLKDTSETSISAQQLADLEAIASTLGASEAIPQAELLALPEEPEVVLAESEAPMPGLGYISGRARKSFQKTALEVDSFAPSGAQV</sequence>
<name>A0ABP0N190_9DINO</name>
<feature type="compositionally biased region" description="Pro residues" evidence="1">
    <location>
        <begin position="24"/>
        <end position="33"/>
    </location>
</feature>
<proteinExistence type="predicted"/>
<reference evidence="2 3" key="1">
    <citation type="submission" date="2024-02" db="EMBL/GenBank/DDBJ databases">
        <authorList>
            <person name="Chen Y."/>
            <person name="Shah S."/>
            <person name="Dougan E. K."/>
            <person name="Thang M."/>
            <person name="Chan C."/>
        </authorList>
    </citation>
    <scope>NUCLEOTIDE SEQUENCE [LARGE SCALE GENOMIC DNA]</scope>
</reference>
<feature type="non-terminal residue" evidence="2">
    <location>
        <position position="147"/>
    </location>
</feature>
<evidence type="ECO:0000313" key="2">
    <source>
        <dbReference type="EMBL" id="CAK9057565.1"/>
    </source>
</evidence>